<gene>
    <name evidence="1" type="ORF">M9H77_11841</name>
</gene>
<organism evidence="1 2">
    <name type="scientific">Catharanthus roseus</name>
    <name type="common">Madagascar periwinkle</name>
    <name type="synonym">Vinca rosea</name>
    <dbReference type="NCBI Taxonomy" id="4058"/>
    <lineage>
        <taxon>Eukaryota</taxon>
        <taxon>Viridiplantae</taxon>
        <taxon>Streptophyta</taxon>
        <taxon>Embryophyta</taxon>
        <taxon>Tracheophyta</taxon>
        <taxon>Spermatophyta</taxon>
        <taxon>Magnoliopsida</taxon>
        <taxon>eudicotyledons</taxon>
        <taxon>Gunneridae</taxon>
        <taxon>Pentapetalae</taxon>
        <taxon>asterids</taxon>
        <taxon>lamiids</taxon>
        <taxon>Gentianales</taxon>
        <taxon>Apocynaceae</taxon>
        <taxon>Rauvolfioideae</taxon>
        <taxon>Vinceae</taxon>
        <taxon>Catharanthinae</taxon>
        <taxon>Catharanthus</taxon>
    </lineage>
</organism>
<keyword evidence="2" id="KW-1185">Reference proteome</keyword>
<sequence length="122" mass="14306">MATRIECKLKDYKWNQGLKQWTRALLEQLQRRTRARFGIWCLELKKEEHLRASNLGINWDHDVHLVLSVVLPTLDIGVFFEDYLLLEKKVLLQFNSVEGLMGVQTQLVTFQGGALKSWKNYS</sequence>
<name>A0ACC0BFT0_CATRO</name>
<dbReference type="EMBL" id="CM044703">
    <property type="protein sequence ID" value="KAI5671477.1"/>
    <property type="molecule type" value="Genomic_DNA"/>
</dbReference>
<proteinExistence type="predicted"/>
<evidence type="ECO:0000313" key="1">
    <source>
        <dbReference type="EMBL" id="KAI5671477.1"/>
    </source>
</evidence>
<comment type="caution">
    <text evidence="1">The sequence shown here is derived from an EMBL/GenBank/DDBJ whole genome shotgun (WGS) entry which is preliminary data.</text>
</comment>
<evidence type="ECO:0000313" key="2">
    <source>
        <dbReference type="Proteomes" id="UP001060085"/>
    </source>
</evidence>
<accession>A0ACC0BFT0</accession>
<reference evidence="2" key="1">
    <citation type="journal article" date="2023" name="Nat. Plants">
        <title>Single-cell RNA sequencing provides a high-resolution roadmap for understanding the multicellular compartmentation of specialized metabolism.</title>
        <authorList>
            <person name="Sun S."/>
            <person name="Shen X."/>
            <person name="Li Y."/>
            <person name="Li Y."/>
            <person name="Wang S."/>
            <person name="Li R."/>
            <person name="Zhang H."/>
            <person name="Shen G."/>
            <person name="Guo B."/>
            <person name="Wei J."/>
            <person name="Xu J."/>
            <person name="St-Pierre B."/>
            <person name="Chen S."/>
            <person name="Sun C."/>
        </authorList>
    </citation>
    <scope>NUCLEOTIDE SEQUENCE [LARGE SCALE GENOMIC DNA]</scope>
</reference>
<dbReference type="Proteomes" id="UP001060085">
    <property type="component" value="Linkage Group LG03"/>
</dbReference>
<protein>
    <submittedName>
        <fullName evidence="1">Uncharacterized protein</fullName>
    </submittedName>
</protein>